<protein>
    <recommendedName>
        <fullName evidence="3 4">Dephospho-CoA kinase</fullName>
        <ecNumber evidence="3 4">2.7.1.24</ecNumber>
    </recommendedName>
    <alternativeName>
        <fullName evidence="3">Dephosphocoenzyme A kinase</fullName>
    </alternativeName>
</protein>
<dbReference type="FunCoup" id="U5DGE9">
    <property type="interactions" value="422"/>
</dbReference>
<keyword evidence="3 5" id="KW-0808">Transferase</keyword>
<keyword evidence="1 3" id="KW-0547">Nucleotide-binding</keyword>
<keyword evidence="6" id="KW-1185">Reference proteome</keyword>
<dbReference type="SUPFAM" id="SSF52540">
    <property type="entry name" value="P-loop containing nucleoside triphosphate hydrolases"/>
    <property type="match status" value="1"/>
</dbReference>
<dbReference type="OrthoDB" id="9812943at2"/>
<dbReference type="GO" id="GO:0005524">
    <property type="term" value="F:ATP binding"/>
    <property type="evidence" value="ECO:0007669"/>
    <property type="project" value="UniProtKB-UniRule"/>
</dbReference>
<sequence length="198" mass="21974">MCSEPLRAIAVTGGIATGKSTVADYLAERHGLPVFDADLFAREAVAPQTEILQRIRDRYGRQIVLRDGSLHRRALGDIIFSDRAERQWLEAQIHPYVRDRLRQALDQLTIPTAAIVVPLLFEADMTDLATEIWVVSCSEAQQLARLQARDELESDLARARIDTQMPLSAKIAAADVVLDNSSARDSLYAQIDAALLHT</sequence>
<comment type="function">
    <text evidence="3">Catalyzes the phosphorylation of the 3'-hydroxyl group of dephosphocoenzyme A to form coenzyme A.</text>
</comment>
<evidence type="ECO:0000256" key="3">
    <source>
        <dbReference type="HAMAP-Rule" id="MF_00376"/>
    </source>
</evidence>
<dbReference type="Pfam" id="PF01121">
    <property type="entry name" value="CoaE"/>
    <property type="match status" value="1"/>
</dbReference>
<dbReference type="NCBIfam" id="TIGR00152">
    <property type="entry name" value="dephospho-CoA kinase"/>
    <property type="match status" value="1"/>
</dbReference>
<keyword evidence="3" id="KW-0963">Cytoplasm</keyword>
<evidence type="ECO:0000256" key="1">
    <source>
        <dbReference type="ARBA" id="ARBA00022741"/>
    </source>
</evidence>
<keyword evidence="3" id="KW-0173">Coenzyme A biosynthesis</keyword>
<reference evidence="5 6" key="1">
    <citation type="submission" date="2013-05" db="EMBL/GenBank/DDBJ databases">
        <title>Draft genome sequence of Rubidibacter lacunae KORDI 51-2.</title>
        <authorList>
            <person name="Choi D.H."/>
            <person name="Noh J.H."/>
            <person name="Kwon K.-K."/>
            <person name="Lee J.-H."/>
            <person name="Ryu J.-Y."/>
        </authorList>
    </citation>
    <scope>NUCLEOTIDE SEQUENCE [LARGE SCALE GENOMIC DNA]</scope>
    <source>
        <strain evidence="5 6">KORDI 51-2</strain>
    </source>
</reference>
<dbReference type="UniPathway" id="UPA00241">
    <property type="reaction ID" value="UER00356"/>
</dbReference>
<evidence type="ECO:0000256" key="4">
    <source>
        <dbReference type="NCBIfam" id="TIGR00152"/>
    </source>
</evidence>
<gene>
    <name evidence="3" type="primary">coaE</name>
    <name evidence="5" type="ORF">KR51_00026490</name>
</gene>
<dbReference type="STRING" id="582515.KR51_00026490"/>
<dbReference type="PATRIC" id="fig|582515.4.peg.2976"/>
<dbReference type="EMBL" id="ASSJ01000070">
    <property type="protein sequence ID" value="ERN40666.1"/>
    <property type="molecule type" value="Genomic_DNA"/>
</dbReference>
<dbReference type="CDD" id="cd02022">
    <property type="entry name" value="DPCK"/>
    <property type="match status" value="1"/>
</dbReference>
<evidence type="ECO:0000256" key="2">
    <source>
        <dbReference type="ARBA" id="ARBA00022840"/>
    </source>
</evidence>
<dbReference type="PROSITE" id="PS51219">
    <property type="entry name" value="DPCK"/>
    <property type="match status" value="1"/>
</dbReference>
<comment type="catalytic activity">
    <reaction evidence="3">
        <text>3'-dephospho-CoA + ATP = ADP + CoA + H(+)</text>
        <dbReference type="Rhea" id="RHEA:18245"/>
        <dbReference type="ChEBI" id="CHEBI:15378"/>
        <dbReference type="ChEBI" id="CHEBI:30616"/>
        <dbReference type="ChEBI" id="CHEBI:57287"/>
        <dbReference type="ChEBI" id="CHEBI:57328"/>
        <dbReference type="ChEBI" id="CHEBI:456216"/>
        <dbReference type="EC" id="2.7.1.24"/>
    </reaction>
</comment>
<dbReference type="GO" id="GO:0015937">
    <property type="term" value="P:coenzyme A biosynthetic process"/>
    <property type="evidence" value="ECO:0007669"/>
    <property type="project" value="UniProtKB-UniRule"/>
</dbReference>
<dbReference type="eggNOG" id="COG0237">
    <property type="taxonomic scope" value="Bacteria"/>
</dbReference>
<dbReference type="GO" id="GO:0004140">
    <property type="term" value="F:dephospho-CoA kinase activity"/>
    <property type="evidence" value="ECO:0007669"/>
    <property type="project" value="UniProtKB-UniRule"/>
</dbReference>
<dbReference type="InterPro" id="IPR027417">
    <property type="entry name" value="P-loop_NTPase"/>
</dbReference>
<comment type="subcellular location">
    <subcellularLocation>
        <location evidence="3">Cytoplasm</location>
    </subcellularLocation>
</comment>
<dbReference type="AlphaFoldDB" id="U5DGE9"/>
<accession>U5DGE9</accession>
<evidence type="ECO:0000313" key="6">
    <source>
        <dbReference type="Proteomes" id="UP000016960"/>
    </source>
</evidence>
<feature type="binding site" evidence="3">
    <location>
        <begin position="16"/>
        <end position="21"/>
    </location>
    <ligand>
        <name>ATP</name>
        <dbReference type="ChEBI" id="CHEBI:30616"/>
    </ligand>
</feature>
<proteinExistence type="inferred from homology"/>
<dbReference type="HAMAP" id="MF_00376">
    <property type="entry name" value="Dephospho_CoA_kinase"/>
    <property type="match status" value="1"/>
</dbReference>
<comment type="pathway">
    <text evidence="3">Cofactor biosynthesis; coenzyme A biosynthesis; CoA from (R)-pantothenate: step 5/5.</text>
</comment>
<comment type="similarity">
    <text evidence="3">Belongs to the CoaE family.</text>
</comment>
<dbReference type="Proteomes" id="UP000016960">
    <property type="component" value="Unassembled WGS sequence"/>
</dbReference>
<dbReference type="Gene3D" id="3.40.50.300">
    <property type="entry name" value="P-loop containing nucleotide triphosphate hydrolases"/>
    <property type="match status" value="1"/>
</dbReference>
<dbReference type="EC" id="2.7.1.24" evidence="3 4"/>
<keyword evidence="2 3" id="KW-0067">ATP-binding</keyword>
<dbReference type="RefSeq" id="WP_022608063.1">
    <property type="nucleotide sequence ID" value="NZ_ASSJ01000070.1"/>
</dbReference>
<dbReference type="GO" id="GO:0005737">
    <property type="term" value="C:cytoplasm"/>
    <property type="evidence" value="ECO:0007669"/>
    <property type="project" value="UniProtKB-SubCell"/>
</dbReference>
<organism evidence="5 6">
    <name type="scientific">Rubidibacter lacunae KORDI 51-2</name>
    <dbReference type="NCBI Taxonomy" id="582515"/>
    <lineage>
        <taxon>Bacteria</taxon>
        <taxon>Bacillati</taxon>
        <taxon>Cyanobacteriota</taxon>
        <taxon>Cyanophyceae</taxon>
        <taxon>Oscillatoriophycideae</taxon>
        <taxon>Chroococcales</taxon>
        <taxon>Aphanothecaceae</taxon>
        <taxon>Rubidibacter</taxon>
    </lineage>
</organism>
<dbReference type="InParanoid" id="U5DGE9"/>
<evidence type="ECO:0000313" key="5">
    <source>
        <dbReference type="EMBL" id="ERN40666.1"/>
    </source>
</evidence>
<name>U5DGE9_9CHRO</name>
<keyword evidence="3 5" id="KW-0418">Kinase</keyword>
<dbReference type="PANTHER" id="PTHR10695">
    <property type="entry name" value="DEPHOSPHO-COA KINASE-RELATED"/>
    <property type="match status" value="1"/>
</dbReference>
<comment type="caution">
    <text evidence="5">The sequence shown here is derived from an EMBL/GenBank/DDBJ whole genome shotgun (WGS) entry which is preliminary data.</text>
</comment>
<dbReference type="PANTHER" id="PTHR10695:SF46">
    <property type="entry name" value="BIFUNCTIONAL COENZYME A SYNTHASE-RELATED"/>
    <property type="match status" value="1"/>
</dbReference>
<dbReference type="InterPro" id="IPR001977">
    <property type="entry name" value="Depp_CoAkinase"/>
</dbReference>